<gene>
    <name evidence="2" type="primary">100678142</name>
</gene>
<sequence>MKSVICVVFLFALSIRADTYLSAIPCRNDEGCNIILAQPSRPICLNGICMCPNITTKMYQHCSNKDIVVSARFNGEDRRCSIDMDCRHIIGAKCFKSDKDIEKLGTCDCQNHMVMSDNNQHCLQIANEVMDKCNETIQCTMGLKGAECNEGICRCWADYHYAYTKKRCIPNKAYGETCTHEEESCYQLAAPANVNALGCSDKNVCTCRKNFRFVGGLCQASGYVASATRTVIQLLLVAATAIFAILMF</sequence>
<dbReference type="InParanoid" id="A0A7M7GC08"/>
<dbReference type="OrthoDB" id="5912242at2759"/>
<dbReference type="Proteomes" id="UP000002358">
    <property type="component" value="Chromosome 5"/>
</dbReference>
<evidence type="ECO:0000256" key="1">
    <source>
        <dbReference type="SAM" id="SignalP"/>
    </source>
</evidence>
<dbReference type="AlphaFoldDB" id="A0A7M7GC08"/>
<reference evidence="2" key="1">
    <citation type="submission" date="2021-01" db="UniProtKB">
        <authorList>
            <consortium name="EnsemblMetazoa"/>
        </authorList>
    </citation>
    <scope>IDENTIFICATION</scope>
</reference>
<keyword evidence="1" id="KW-0732">Signal</keyword>
<dbReference type="KEGG" id="nvi:100678142"/>
<accession>A0A7M7GC08</accession>
<keyword evidence="3" id="KW-1185">Reference proteome</keyword>
<feature type="chain" id="PRO_5029676001" description="EB domain-containing protein" evidence="1">
    <location>
        <begin position="18"/>
        <end position="248"/>
    </location>
</feature>
<feature type="signal peptide" evidence="1">
    <location>
        <begin position="1"/>
        <end position="17"/>
    </location>
</feature>
<protein>
    <recommendedName>
        <fullName evidence="4">EB domain-containing protein</fullName>
    </recommendedName>
</protein>
<name>A0A7M7GC08_NASVI</name>
<organism evidence="2 3">
    <name type="scientific">Nasonia vitripennis</name>
    <name type="common">Parasitic wasp</name>
    <dbReference type="NCBI Taxonomy" id="7425"/>
    <lineage>
        <taxon>Eukaryota</taxon>
        <taxon>Metazoa</taxon>
        <taxon>Ecdysozoa</taxon>
        <taxon>Arthropoda</taxon>
        <taxon>Hexapoda</taxon>
        <taxon>Insecta</taxon>
        <taxon>Pterygota</taxon>
        <taxon>Neoptera</taxon>
        <taxon>Endopterygota</taxon>
        <taxon>Hymenoptera</taxon>
        <taxon>Apocrita</taxon>
        <taxon>Proctotrupomorpha</taxon>
        <taxon>Chalcidoidea</taxon>
        <taxon>Pteromalidae</taxon>
        <taxon>Pteromalinae</taxon>
        <taxon>Nasonia</taxon>
    </lineage>
</organism>
<dbReference type="OMA" id="TCTHEEE"/>
<dbReference type="PANTHER" id="PTHR39069">
    <property type="entry name" value="ECDYSONE-INDUCIBLE GENE E1, ISOFORM A"/>
    <property type="match status" value="1"/>
</dbReference>
<proteinExistence type="predicted"/>
<dbReference type="EnsemblMetazoa" id="XM_003424393">
    <property type="protein sequence ID" value="XP_003424441"/>
    <property type="gene ID" value="LOC100678142"/>
</dbReference>
<evidence type="ECO:0008006" key="4">
    <source>
        <dbReference type="Google" id="ProtNLM"/>
    </source>
</evidence>
<dbReference type="PANTHER" id="PTHR39069:SF8">
    <property type="entry name" value="FI17111P1"/>
    <property type="match status" value="1"/>
</dbReference>
<evidence type="ECO:0000313" key="3">
    <source>
        <dbReference type="Proteomes" id="UP000002358"/>
    </source>
</evidence>
<evidence type="ECO:0000313" key="2">
    <source>
        <dbReference type="EnsemblMetazoa" id="XP_003424441"/>
    </source>
</evidence>